<dbReference type="Pfam" id="PF00097">
    <property type="entry name" value="zf-C3HC4"/>
    <property type="match status" value="1"/>
</dbReference>
<evidence type="ECO:0000256" key="3">
    <source>
        <dbReference type="ARBA" id="ARBA00022723"/>
    </source>
</evidence>
<dbReference type="Gene3D" id="3.30.40.10">
    <property type="entry name" value="Zinc/RING finger domain, C3HC4 (zinc finger)"/>
    <property type="match status" value="1"/>
</dbReference>
<keyword evidence="3" id="KW-0479">Metal-binding</keyword>
<dbReference type="AlphaFoldDB" id="A0A9P6Q848"/>
<keyword evidence="10" id="KW-1185">Reference proteome</keyword>
<feature type="compositionally biased region" description="Low complexity" evidence="7">
    <location>
        <begin position="746"/>
        <end position="776"/>
    </location>
</feature>
<sequence length="829" mass="93645">MNANAPSFVPQGNGNDRQGGGRSGFSSASVDVKRGNQKSGLQQKTFVADSQQQQRLRPPTAGKGKNHRNSGQGSQRKNTTFDGHERENRNPSSRLASPLSTASTDSLSSSVQQLSLGGGGAAGNGNTKNTKKNQVSLNHLLNFSFPVREEPQIMGPVRRRRNANYQPFDKERFINANFRFLVNPKSDYTPSMVDPDVRIRWEDIEQVLISVQQACPICLQPPVAARITKCGHVYCFSCVLHYLALNDTNKNWRKCPICWDAIYEKDLKSVRPIHEDPHCIADQGEKEIAKQLAAHKDVWINMRLVFRSLNSTLALPRSASFPIADSVLPAHLQGQPPLSFYPDALHFSRLMLTSMERIDTELERDLRDIEFSMEESKSYGATHNSEEVVFLEMAREKIRQRQQDLAEESKLRPKSILDRERLLRQHLEQLGKQHQGKGQEQGQEQQQQQQQVQQEQPKDSFTPMTVSQDDETTEDGRVAIEMSEAEKEEHARMVAEQDPESMHDAFRREHEGQDDQPNDAGETRQLSEHGQQAAATEKKKRVPNGATPSTTFFFYQAANGLHLYLQPLDIRILRQHFESYDKFPDEIRAKVLDIEETSLTEEVRKKCKYLGHLPLGCEVSFLHVALEEVVSEESLKPFVHELKQRRTRQREKEAREERERVERERRLNPRLLSSQRREEIIANDPFFQVERRPSLDPSSRSNNVVMDAGMREALRVAGQARLEEEMPTLSEANAMVANGATRSRGQAAAATGAGTGAGAQSQEISSSRPASSGAGATVWGTPVVPTSHRHYEDESDDYGDDYDYEPDIVVKRGKKKVLLLSNNTRRSGR</sequence>
<dbReference type="Proteomes" id="UP000807716">
    <property type="component" value="Unassembled WGS sequence"/>
</dbReference>
<name>A0A9P6Q848_9FUNG</name>
<dbReference type="GO" id="GO:0008270">
    <property type="term" value="F:zinc ion binding"/>
    <property type="evidence" value="ECO:0007669"/>
    <property type="project" value="UniProtKB-KW"/>
</dbReference>
<dbReference type="GO" id="GO:0000976">
    <property type="term" value="F:transcription cis-regulatory region binding"/>
    <property type="evidence" value="ECO:0007669"/>
    <property type="project" value="TreeGrafter"/>
</dbReference>
<keyword evidence="2" id="KW-0963">Cytoplasm</keyword>
<dbReference type="PANTHER" id="PTHR12983">
    <property type="entry name" value="RING FINGER 10 FAMILY MEMBER"/>
    <property type="match status" value="1"/>
</dbReference>
<evidence type="ECO:0000256" key="2">
    <source>
        <dbReference type="ARBA" id="ARBA00022490"/>
    </source>
</evidence>
<dbReference type="SUPFAM" id="SSF57850">
    <property type="entry name" value="RING/U-box"/>
    <property type="match status" value="1"/>
</dbReference>
<dbReference type="EMBL" id="JAAAJB010000231">
    <property type="protein sequence ID" value="KAG0260988.1"/>
    <property type="molecule type" value="Genomic_DNA"/>
</dbReference>
<dbReference type="InterPro" id="IPR013083">
    <property type="entry name" value="Znf_RING/FYVE/PHD"/>
</dbReference>
<evidence type="ECO:0000256" key="5">
    <source>
        <dbReference type="ARBA" id="ARBA00022833"/>
    </source>
</evidence>
<feature type="compositionally biased region" description="Acidic residues" evidence="7">
    <location>
        <begin position="793"/>
        <end position="804"/>
    </location>
</feature>
<feature type="region of interest" description="Disordered" evidence="7">
    <location>
        <begin position="507"/>
        <end position="545"/>
    </location>
</feature>
<dbReference type="GO" id="GO:0045944">
    <property type="term" value="P:positive regulation of transcription by RNA polymerase II"/>
    <property type="evidence" value="ECO:0007669"/>
    <property type="project" value="TreeGrafter"/>
</dbReference>
<keyword evidence="4 6" id="KW-0863">Zinc-finger</keyword>
<dbReference type="CDD" id="cd16536">
    <property type="entry name" value="RING-HC_RNF10"/>
    <property type="match status" value="1"/>
</dbReference>
<evidence type="ECO:0000256" key="1">
    <source>
        <dbReference type="ARBA" id="ARBA00004496"/>
    </source>
</evidence>
<gene>
    <name evidence="9" type="ORF">DFQ27_003233</name>
</gene>
<feature type="region of interest" description="Disordered" evidence="7">
    <location>
        <begin position="746"/>
        <end position="804"/>
    </location>
</feature>
<keyword evidence="5" id="KW-0862">Zinc</keyword>
<feature type="compositionally biased region" description="Polar residues" evidence="7">
    <location>
        <begin position="37"/>
        <end position="55"/>
    </location>
</feature>
<feature type="compositionally biased region" description="Low complexity" evidence="7">
    <location>
        <begin position="96"/>
        <end position="115"/>
    </location>
</feature>
<evidence type="ECO:0000313" key="10">
    <source>
        <dbReference type="Proteomes" id="UP000807716"/>
    </source>
</evidence>
<dbReference type="PROSITE" id="PS50089">
    <property type="entry name" value="ZF_RING_2"/>
    <property type="match status" value="1"/>
</dbReference>
<feature type="region of interest" description="Disordered" evidence="7">
    <location>
        <begin position="431"/>
        <end position="474"/>
    </location>
</feature>
<dbReference type="SMART" id="SM00184">
    <property type="entry name" value="RING"/>
    <property type="match status" value="1"/>
</dbReference>
<evidence type="ECO:0000256" key="7">
    <source>
        <dbReference type="SAM" id="MobiDB-lite"/>
    </source>
</evidence>
<dbReference type="InterPro" id="IPR001841">
    <property type="entry name" value="Znf_RING"/>
</dbReference>
<dbReference type="InterPro" id="IPR039739">
    <property type="entry name" value="MAG2/RNF10"/>
</dbReference>
<evidence type="ECO:0000256" key="6">
    <source>
        <dbReference type="PROSITE-ProRule" id="PRU00175"/>
    </source>
</evidence>
<dbReference type="OrthoDB" id="302966at2759"/>
<evidence type="ECO:0000256" key="4">
    <source>
        <dbReference type="ARBA" id="ARBA00022771"/>
    </source>
</evidence>
<feature type="region of interest" description="Disordered" evidence="7">
    <location>
        <begin position="645"/>
        <end position="664"/>
    </location>
</feature>
<feature type="compositionally biased region" description="Polar residues" evidence="7">
    <location>
        <begin position="69"/>
        <end position="81"/>
    </location>
</feature>
<comment type="caution">
    <text evidence="9">The sequence shown here is derived from an EMBL/GenBank/DDBJ whole genome shotgun (WGS) entry which is preliminary data.</text>
</comment>
<dbReference type="PANTHER" id="PTHR12983:SF9">
    <property type="entry name" value="E3 UBIQUITIN-PROTEIN LIGASE RNF10"/>
    <property type="match status" value="1"/>
</dbReference>
<accession>A0A9P6Q848</accession>
<feature type="compositionally biased region" description="Low complexity" evidence="7">
    <location>
        <begin position="432"/>
        <end position="455"/>
    </location>
</feature>
<dbReference type="GO" id="GO:0005737">
    <property type="term" value="C:cytoplasm"/>
    <property type="evidence" value="ECO:0007669"/>
    <property type="project" value="UniProtKB-SubCell"/>
</dbReference>
<reference evidence="9" key="1">
    <citation type="journal article" date="2020" name="Fungal Divers.">
        <title>Resolving the Mortierellaceae phylogeny through synthesis of multi-gene phylogenetics and phylogenomics.</title>
        <authorList>
            <person name="Vandepol N."/>
            <person name="Liber J."/>
            <person name="Desiro A."/>
            <person name="Na H."/>
            <person name="Kennedy M."/>
            <person name="Barry K."/>
            <person name="Grigoriev I.V."/>
            <person name="Miller A.N."/>
            <person name="O'Donnell K."/>
            <person name="Stajich J.E."/>
            <person name="Bonito G."/>
        </authorList>
    </citation>
    <scope>NUCLEOTIDE SEQUENCE</scope>
    <source>
        <strain evidence="9">BC1065</strain>
    </source>
</reference>
<comment type="subcellular location">
    <subcellularLocation>
        <location evidence="1">Cytoplasm</location>
    </subcellularLocation>
</comment>
<dbReference type="InterPro" id="IPR018957">
    <property type="entry name" value="Znf_C3HC4_RING-type"/>
</dbReference>
<organism evidence="9 10">
    <name type="scientific">Actinomortierella ambigua</name>
    <dbReference type="NCBI Taxonomy" id="1343610"/>
    <lineage>
        <taxon>Eukaryota</taxon>
        <taxon>Fungi</taxon>
        <taxon>Fungi incertae sedis</taxon>
        <taxon>Mucoromycota</taxon>
        <taxon>Mortierellomycotina</taxon>
        <taxon>Mortierellomycetes</taxon>
        <taxon>Mortierellales</taxon>
        <taxon>Mortierellaceae</taxon>
        <taxon>Actinomortierella</taxon>
    </lineage>
</organism>
<proteinExistence type="predicted"/>
<dbReference type="PROSITE" id="PS00518">
    <property type="entry name" value="ZF_RING_1"/>
    <property type="match status" value="1"/>
</dbReference>
<dbReference type="InterPro" id="IPR017907">
    <property type="entry name" value="Znf_RING_CS"/>
</dbReference>
<protein>
    <recommendedName>
        <fullName evidence="8">RING-type domain-containing protein</fullName>
    </recommendedName>
</protein>
<feature type="domain" description="RING-type" evidence="8">
    <location>
        <begin position="215"/>
        <end position="258"/>
    </location>
</feature>
<feature type="region of interest" description="Disordered" evidence="7">
    <location>
        <begin position="1"/>
        <end position="131"/>
    </location>
</feature>
<evidence type="ECO:0000259" key="8">
    <source>
        <dbReference type="PROSITE" id="PS50089"/>
    </source>
</evidence>
<evidence type="ECO:0000313" key="9">
    <source>
        <dbReference type="EMBL" id="KAG0260988.1"/>
    </source>
</evidence>